<comment type="caution">
    <text evidence="2">The sequence shown here is derived from an EMBL/GenBank/DDBJ whole genome shotgun (WGS) entry which is preliminary data.</text>
</comment>
<gene>
    <name evidence="2" type="ORF">Q2T52_26425</name>
</gene>
<name>A0ABT8T6S8_9HYPH</name>
<accession>A0ABT8T6S8</accession>
<evidence type="ECO:0000256" key="1">
    <source>
        <dbReference type="SAM" id="MobiDB-lite"/>
    </source>
</evidence>
<dbReference type="Proteomes" id="UP001169006">
    <property type="component" value="Unassembled WGS sequence"/>
</dbReference>
<dbReference type="EMBL" id="JAUKWQ010000019">
    <property type="protein sequence ID" value="MDO1585638.1"/>
    <property type="molecule type" value="Genomic_DNA"/>
</dbReference>
<reference evidence="2" key="2">
    <citation type="submission" date="2023-07" db="EMBL/GenBank/DDBJ databases">
        <authorList>
            <person name="Sun H."/>
        </authorList>
    </citation>
    <scope>NUCLEOTIDE SEQUENCE</scope>
    <source>
        <strain evidence="2">05753</strain>
    </source>
</reference>
<proteinExistence type="predicted"/>
<reference evidence="2" key="1">
    <citation type="journal article" date="2015" name="Int. J. Syst. Evol. Microbiol.">
        <title>Rhizobium oryzicola sp. nov., potential plant-growth-promoting endophytic bacteria isolated from rice roots.</title>
        <authorList>
            <person name="Zhang X.X."/>
            <person name="Gao J.S."/>
            <person name="Cao Y.H."/>
            <person name="Sheirdil R.A."/>
            <person name="Wang X.C."/>
            <person name="Zhang L."/>
        </authorList>
    </citation>
    <scope>NUCLEOTIDE SEQUENCE</scope>
    <source>
        <strain evidence="2">05753</strain>
    </source>
</reference>
<keyword evidence="3" id="KW-1185">Reference proteome</keyword>
<organism evidence="2 3">
    <name type="scientific">Rhizobium oryzicola</name>
    <dbReference type="NCBI Taxonomy" id="1232668"/>
    <lineage>
        <taxon>Bacteria</taxon>
        <taxon>Pseudomonadati</taxon>
        <taxon>Pseudomonadota</taxon>
        <taxon>Alphaproteobacteria</taxon>
        <taxon>Hyphomicrobiales</taxon>
        <taxon>Rhizobiaceae</taxon>
        <taxon>Rhizobium/Agrobacterium group</taxon>
        <taxon>Rhizobium</taxon>
    </lineage>
</organism>
<sequence>MTQPGNSLSGTVQALGTWAAENAVQIDDAQPRWDTGTCPQHRRTD</sequence>
<feature type="region of interest" description="Disordered" evidence="1">
    <location>
        <begin position="23"/>
        <end position="45"/>
    </location>
</feature>
<evidence type="ECO:0000313" key="2">
    <source>
        <dbReference type="EMBL" id="MDO1585638.1"/>
    </source>
</evidence>
<evidence type="ECO:0000313" key="3">
    <source>
        <dbReference type="Proteomes" id="UP001169006"/>
    </source>
</evidence>
<protein>
    <submittedName>
        <fullName evidence="2">Uncharacterized protein</fullName>
    </submittedName>
</protein>
<dbReference type="RefSeq" id="WP_302079902.1">
    <property type="nucleotide sequence ID" value="NZ_JAUKWQ010000019.1"/>
</dbReference>